<dbReference type="GeneID" id="46921889"/>
<dbReference type="Proteomes" id="UP000202031">
    <property type="component" value="Chromosome"/>
</dbReference>
<accession>A0A1X9SPG8</accession>
<reference evidence="8" key="2">
    <citation type="journal article" date="2017" name="Genome Biol. Evol.">
        <title>Comparative genomic analysis identifies a Campylobacter clade deficient in selenium metabolism.</title>
        <authorList>
            <person name="Miller W.G."/>
            <person name="Yee E."/>
            <person name="Lopes B.S."/>
            <person name="Chapman M.H."/>
            <person name="Huynh S."/>
            <person name="Bono J.L."/>
            <person name="Parker C.T."/>
            <person name="Strachan N.J.C."/>
            <person name="Forbes K.J."/>
        </authorList>
    </citation>
    <scope>NUCLEOTIDE SEQUENCE [LARGE SCALE GENOMIC DNA]</scope>
    <source>
        <strain evidence="8">NCTC 13004</strain>
    </source>
</reference>
<name>A0A1X9SPG8_9BACT</name>
<keyword evidence="4 5" id="KW-0472">Membrane</keyword>
<dbReference type="Pfam" id="PF05154">
    <property type="entry name" value="TM2"/>
    <property type="match status" value="1"/>
</dbReference>
<proteinExistence type="predicted"/>
<organism evidence="7 8">
    <name type="scientific">Campylobacter lanienae NCTC 13004</name>
    <dbReference type="NCBI Taxonomy" id="1031753"/>
    <lineage>
        <taxon>Bacteria</taxon>
        <taxon>Pseudomonadati</taxon>
        <taxon>Campylobacterota</taxon>
        <taxon>Epsilonproteobacteria</taxon>
        <taxon>Campylobacterales</taxon>
        <taxon>Campylobacteraceae</taxon>
        <taxon>Campylobacter</taxon>
    </lineage>
</organism>
<feature type="transmembrane region" description="Helical" evidence="5">
    <location>
        <begin position="6"/>
        <end position="25"/>
    </location>
</feature>
<evidence type="ECO:0000256" key="4">
    <source>
        <dbReference type="ARBA" id="ARBA00023136"/>
    </source>
</evidence>
<reference evidence="8" key="1">
    <citation type="journal article" date="2017" name="Genome Biol. Evol.">
        <title>Comparative Genomic Analysis Identifies a Campylobacter Clade Deficient in Selenium Metabolism.</title>
        <authorList>
            <person name="Miller W.G."/>
            <person name="Yee E."/>
            <person name="Lopes B.S."/>
            <person name="Chapman M.H."/>
            <person name="Huynh S."/>
            <person name="Bono J.L."/>
            <person name="Parker C.T."/>
            <person name="Strachan N.J.C."/>
            <person name="Forbes K.J."/>
        </authorList>
    </citation>
    <scope>NUCLEOTIDE SEQUENCE [LARGE SCALE GENOMIC DNA]</scope>
    <source>
        <strain evidence="8">NCTC 13004</strain>
    </source>
</reference>
<evidence type="ECO:0000313" key="7">
    <source>
        <dbReference type="EMBL" id="ARQ98146.1"/>
    </source>
</evidence>
<evidence type="ECO:0000313" key="8">
    <source>
        <dbReference type="Proteomes" id="UP000202031"/>
    </source>
</evidence>
<evidence type="ECO:0000256" key="1">
    <source>
        <dbReference type="ARBA" id="ARBA00004141"/>
    </source>
</evidence>
<keyword evidence="2 5" id="KW-0812">Transmembrane</keyword>
<dbReference type="GO" id="GO:0016020">
    <property type="term" value="C:membrane"/>
    <property type="evidence" value="ECO:0007669"/>
    <property type="project" value="UniProtKB-SubCell"/>
</dbReference>
<evidence type="ECO:0000256" key="5">
    <source>
        <dbReference type="SAM" id="Phobius"/>
    </source>
</evidence>
<keyword evidence="3 5" id="KW-1133">Transmembrane helix</keyword>
<feature type="domain" description="TM2" evidence="6">
    <location>
        <begin position="1"/>
        <end position="52"/>
    </location>
</feature>
<dbReference type="RefSeq" id="WP_096014288.1">
    <property type="nucleotide sequence ID" value="NZ_CP015578.1"/>
</dbReference>
<dbReference type="EMBL" id="CP015578">
    <property type="protein sequence ID" value="ARQ98146.1"/>
    <property type="molecule type" value="Genomic_DNA"/>
</dbReference>
<protein>
    <submittedName>
        <fullName evidence="7">TM2 domain-containing protein</fullName>
    </submittedName>
</protein>
<evidence type="ECO:0000256" key="2">
    <source>
        <dbReference type="ARBA" id="ARBA00022692"/>
    </source>
</evidence>
<gene>
    <name evidence="7" type="ORF">CLAN_1423</name>
</gene>
<dbReference type="KEGG" id="clx:CLAN_1423"/>
<evidence type="ECO:0000259" key="6">
    <source>
        <dbReference type="Pfam" id="PF05154"/>
    </source>
</evidence>
<dbReference type="InterPro" id="IPR007829">
    <property type="entry name" value="TM2"/>
</dbReference>
<comment type="subcellular location">
    <subcellularLocation>
        <location evidence="1">Membrane</location>
        <topology evidence="1">Multi-pass membrane protein</topology>
    </subcellularLocation>
</comment>
<sequence>MGRNVYIAYLLWFFLSAFSGHRIYCGKLFSGFLQLGLFWLGSATAVFLIGYIFLAIWLVWWLIDAFLIHRWIARINDIESLERGIGYGKKLENIEKLYQLYKSGAISYEEYQNRKDMILKNI</sequence>
<evidence type="ECO:0000256" key="3">
    <source>
        <dbReference type="ARBA" id="ARBA00022989"/>
    </source>
</evidence>
<dbReference type="AlphaFoldDB" id="A0A1X9SPG8"/>
<feature type="transmembrane region" description="Helical" evidence="5">
    <location>
        <begin position="37"/>
        <end position="63"/>
    </location>
</feature>